<feature type="transmembrane region" description="Helical" evidence="1">
    <location>
        <begin position="34"/>
        <end position="52"/>
    </location>
</feature>
<reference evidence="2 3" key="1">
    <citation type="submission" date="2021-11" db="EMBL/GenBank/DDBJ databases">
        <title>Genomic of Niabella pedocola.</title>
        <authorList>
            <person name="Wu T."/>
        </authorList>
    </citation>
    <scope>NUCLEOTIDE SEQUENCE [LARGE SCALE GENOMIC DNA]</scope>
    <source>
        <strain evidence="2 3">JCM 31011</strain>
    </source>
</reference>
<gene>
    <name evidence="2" type="ORF">LQ567_22515</name>
</gene>
<feature type="transmembrane region" description="Helical" evidence="1">
    <location>
        <begin position="64"/>
        <end position="84"/>
    </location>
</feature>
<feature type="transmembrane region" description="Helical" evidence="1">
    <location>
        <begin position="9"/>
        <end position="28"/>
    </location>
</feature>
<evidence type="ECO:0000313" key="3">
    <source>
        <dbReference type="Proteomes" id="UP001199816"/>
    </source>
</evidence>
<organism evidence="2 3">
    <name type="scientific">Niabella pedocola</name>
    <dbReference type="NCBI Taxonomy" id="1752077"/>
    <lineage>
        <taxon>Bacteria</taxon>
        <taxon>Pseudomonadati</taxon>
        <taxon>Bacteroidota</taxon>
        <taxon>Chitinophagia</taxon>
        <taxon>Chitinophagales</taxon>
        <taxon>Chitinophagaceae</taxon>
        <taxon>Niabella</taxon>
    </lineage>
</organism>
<keyword evidence="1" id="KW-1133">Transmembrane helix</keyword>
<dbReference type="EMBL" id="JAJNEC010000007">
    <property type="protein sequence ID" value="MCD2425574.1"/>
    <property type="molecule type" value="Genomic_DNA"/>
</dbReference>
<keyword evidence="3" id="KW-1185">Reference proteome</keyword>
<comment type="caution">
    <text evidence="2">The sequence shown here is derived from an EMBL/GenBank/DDBJ whole genome shotgun (WGS) entry which is preliminary data.</text>
</comment>
<evidence type="ECO:0000313" key="2">
    <source>
        <dbReference type="EMBL" id="MCD2425574.1"/>
    </source>
</evidence>
<dbReference type="RefSeq" id="WP_231008105.1">
    <property type="nucleotide sequence ID" value="NZ_JAJNEC010000007.1"/>
</dbReference>
<protein>
    <submittedName>
        <fullName evidence="2">DUF4199 domain-containing protein</fullName>
    </submittedName>
</protein>
<name>A0ABS8PWW1_9BACT</name>
<evidence type="ECO:0000256" key="1">
    <source>
        <dbReference type="SAM" id="Phobius"/>
    </source>
</evidence>
<keyword evidence="1" id="KW-0812">Transmembrane</keyword>
<proteinExistence type="predicted"/>
<accession>A0ABS8PWW1</accession>
<dbReference type="InterPro" id="IPR025250">
    <property type="entry name" value="DUF4199"/>
</dbReference>
<sequence length="160" mass="17999">MILNATRKGLITGILMVLLGLLLLWQQVPTNSALQYLVFLIYGAGIVWAVYSQKGAAFGVLFNQGFRCFVVVALIMALYTFIYFQANGKMIDREIEATKQERLKTAKDYNRTPDEIEQEAKTTRKYYVPIMVSQTIFQYLLIGVIVTVTAAGTLSLSKKN</sequence>
<feature type="transmembrane region" description="Helical" evidence="1">
    <location>
        <begin position="136"/>
        <end position="156"/>
    </location>
</feature>
<keyword evidence="1" id="KW-0472">Membrane</keyword>
<dbReference type="Proteomes" id="UP001199816">
    <property type="component" value="Unassembled WGS sequence"/>
</dbReference>
<dbReference type="Pfam" id="PF13858">
    <property type="entry name" value="DUF4199"/>
    <property type="match status" value="1"/>
</dbReference>